<sequence>MPLEPYDETEVYTVGWEPELDAAVLEWHTTPEAESFRAGQEALLSLVEDRRATKVLADCRAFESFPDQREWLLEDWAPRLFATSVEYGAYIYPEDRIAQFELDKTARRDTEVPLEQLFAEDMSEARAWLHTK</sequence>
<dbReference type="AlphaFoldDB" id="A0A1G7M640"/>
<evidence type="ECO:0000313" key="1">
    <source>
        <dbReference type="EMBL" id="SDF57233.1"/>
    </source>
</evidence>
<dbReference type="RefSeq" id="WP_092691775.1">
    <property type="nucleotide sequence ID" value="NZ_FNBK01000007.1"/>
</dbReference>
<accession>A0A1G7M640</accession>
<dbReference type="Proteomes" id="UP000199076">
    <property type="component" value="Unassembled WGS sequence"/>
</dbReference>
<organism evidence="1 2">
    <name type="scientific">Halorientalis regularis</name>
    <dbReference type="NCBI Taxonomy" id="660518"/>
    <lineage>
        <taxon>Archaea</taxon>
        <taxon>Methanobacteriati</taxon>
        <taxon>Methanobacteriota</taxon>
        <taxon>Stenosarchaea group</taxon>
        <taxon>Halobacteria</taxon>
        <taxon>Halobacteriales</taxon>
        <taxon>Haloarculaceae</taxon>
        <taxon>Halorientalis</taxon>
    </lineage>
</organism>
<name>A0A1G7M640_9EURY</name>
<protein>
    <recommendedName>
        <fullName evidence="3">SpoIIAA-like</fullName>
    </recommendedName>
</protein>
<gene>
    <name evidence="1" type="ORF">SAMN05216218_107149</name>
</gene>
<dbReference type="OrthoDB" id="320547at2157"/>
<evidence type="ECO:0008006" key="3">
    <source>
        <dbReference type="Google" id="ProtNLM"/>
    </source>
</evidence>
<evidence type="ECO:0000313" key="2">
    <source>
        <dbReference type="Proteomes" id="UP000199076"/>
    </source>
</evidence>
<keyword evidence="2" id="KW-1185">Reference proteome</keyword>
<proteinExistence type="predicted"/>
<reference evidence="2" key="1">
    <citation type="submission" date="2016-10" db="EMBL/GenBank/DDBJ databases">
        <authorList>
            <person name="Varghese N."/>
            <person name="Submissions S."/>
        </authorList>
    </citation>
    <scope>NUCLEOTIDE SEQUENCE [LARGE SCALE GENOMIC DNA]</scope>
    <source>
        <strain evidence="2">IBRC-M 10760</strain>
    </source>
</reference>
<dbReference type="EMBL" id="FNBK01000007">
    <property type="protein sequence ID" value="SDF57233.1"/>
    <property type="molecule type" value="Genomic_DNA"/>
</dbReference>